<comment type="similarity">
    <text evidence="3 7">Belongs to the MoeA family.</text>
</comment>
<accession>A0A4R4XP45</accession>
<dbReference type="EMBL" id="SMKW01000195">
    <property type="protein sequence ID" value="TDD32579.1"/>
    <property type="molecule type" value="Genomic_DNA"/>
</dbReference>
<dbReference type="UniPathway" id="UPA00344"/>
<dbReference type="GO" id="GO:0005829">
    <property type="term" value="C:cytosol"/>
    <property type="evidence" value="ECO:0007669"/>
    <property type="project" value="TreeGrafter"/>
</dbReference>
<keyword evidence="7 10" id="KW-0808">Transferase</keyword>
<evidence type="ECO:0000256" key="1">
    <source>
        <dbReference type="ARBA" id="ARBA00002901"/>
    </source>
</evidence>
<evidence type="ECO:0000256" key="5">
    <source>
        <dbReference type="ARBA" id="ARBA00023150"/>
    </source>
</evidence>
<proteinExistence type="inferred from homology"/>
<dbReference type="Gene3D" id="3.90.105.10">
    <property type="entry name" value="Molybdopterin biosynthesis moea protein, domain 2"/>
    <property type="match status" value="1"/>
</dbReference>
<dbReference type="SMART" id="SM00852">
    <property type="entry name" value="MoCF_biosynth"/>
    <property type="match status" value="1"/>
</dbReference>
<dbReference type="GO" id="GO:0061599">
    <property type="term" value="F:molybdopterin molybdotransferase activity"/>
    <property type="evidence" value="ECO:0007669"/>
    <property type="project" value="UniProtKB-UniRule"/>
</dbReference>
<reference evidence="10 11" key="1">
    <citation type="submission" date="2019-03" db="EMBL/GenBank/DDBJ databases">
        <title>Draft genome sequences of novel Actinobacteria.</title>
        <authorList>
            <person name="Sahin N."/>
            <person name="Ay H."/>
            <person name="Saygin H."/>
        </authorList>
    </citation>
    <scope>NUCLEOTIDE SEQUENCE [LARGE SCALE GENOMIC DNA]</scope>
    <source>
        <strain evidence="10 11">7K502</strain>
    </source>
</reference>
<dbReference type="PANTHER" id="PTHR10192:SF5">
    <property type="entry name" value="GEPHYRIN"/>
    <property type="match status" value="1"/>
</dbReference>
<dbReference type="Gene3D" id="2.40.340.10">
    <property type="entry name" value="MoeA, C-terminal, domain IV"/>
    <property type="match status" value="1"/>
</dbReference>
<dbReference type="EC" id="2.10.1.1" evidence="7"/>
<dbReference type="InterPro" id="IPR036425">
    <property type="entry name" value="MoaB/Mog-like_dom_sf"/>
</dbReference>
<keyword evidence="7" id="KW-0479">Metal-binding</keyword>
<feature type="domain" description="MoaB/Mog" evidence="9">
    <location>
        <begin position="186"/>
        <end position="326"/>
    </location>
</feature>
<evidence type="ECO:0000313" key="10">
    <source>
        <dbReference type="EMBL" id="TDD32579.1"/>
    </source>
</evidence>
<dbReference type="AlphaFoldDB" id="A0A4R4XP45"/>
<dbReference type="InterPro" id="IPR036688">
    <property type="entry name" value="MoeA_C_domain_IV_sf"/>
</dbReference>
<dbReference type="Gene3D" id="3.40.980.10">
    <property type="entry name" value="MoaB/Mog-like domain"/>
    <property type="match status" value="1"/>
</dbReference>
<feature type="region of interest" description="Disordered" evidence="8">
    <location>
        <begin position="129"/>
        <end position="156"/>
    </location>
</feature>
<dbReference type="InterPro" id="IPR001453">
    <property type="entry name" value="MoaB/Mog_dom"/>
</dbReference>
<dbReference type="InterPro" id="IPR005110">
    <property type="entry name" value="MoeA_linker/N"/>
</dbReference>
<dbReference type="Pfam" id="PF00994">
    <property type="entry name" value="MoCF_biosynth"/>
    <property type="match status" value="1"/>
</dbReference>
<dbReference type="InterPro" id="IPR005111">
    <property type="entry name" value="MoeA_C_domain_IV"/>
</dbReference>
<evidence type="ECO:0000256" key="7">
    <source>
        <dbReference type="RuleBase" id="RU365090"/>
    </source>
</evidence>
<dbReference type="Pfam" id="PF03454">
    <property type="entry name" value="MoeA_C"/>
    <property type="match status" value="1"/>
</dbReference>
<comment type="caution">
    <text evidence="10">The sequence shown here is derived from an EMBL/GenBank/DDBJ whole genome shotgun (WGS) entry which is preliminary data.</text>
</comment>
<comment type="function">
    <text evidence="1 7">Catalyzes the insertion of molybdate into adenylated molybdopterin with the concomitant release of AMP.</text>
</comment>
<gene>
    <name evidence="10" type="ORF">E1288_46155</name>
</gene>
<comment type="catalytic activity">
    <reaction evidence="6">
        <text>adenylyl-molybdopterin + molybdate = Mo-molybdopterin + AMP + H(+)</text>
        <dbReference type="Rhea" id="RHEA:35047"/>
        <dbReference type="ChEBI" id="CHEBI:15378"/>
        <dbReference type="ChEBI" id="CHEBI:36264"/>
        <dbReference type="ChEBI" id="CHEBI:62727"/>
        <dbReference type="ChEBI" id="CHEBI:71302"/>
        <dbReference type="ChEBI" id="CHEBI:456215"/>
        <dbReference type="EC" id="2.10.1.1"/>
    </reaction>
</comment>
<dbReference type="SUPFAM" id="SSF63867">
    <property type="entry name" value="MoeA C-terminal domain-like"/>
    <property type="match status" value="1"/>
</dbReference>
<dbReference type="InterPro" id="IPR038987">
    <property type="entry name" value="MoeA-like"/>
</dbReference>
<dbReference type="CDD" id="cd00887">
    <property type="entry name" value="MoeA"/>
    <property type="match status" value="1"/>
</dbReference>
<comment type="cofactor">
    <cofactor evidence="7">
        <name>Mg(2+)</name>
        <dbReference type="ChEBI" id="CHEBI:18420"/>
    </cofactor>
</comment>
<feature type="compositionally biased region" description="Basic and acidic residues" evidence="8">
    <location>
        <begin position="139"/>
        <end position="150"/>
    </location>
</feature>
<dbReference type="Proteomes" id="UP000294947">
    <property type="component" value="Unassembled WGS sequence"/>
</dbReference>
<evidence type="ECO:0000313" key="11">
    <source>
        <dbReference type="Proteomes" id="UP000294947"/>
    </source>
</evidence>
<evidence type="ECO:0000256" key="6">
    <source>
        <dbReference type="ARBA" id="ARBA00047317"/>
    </source>
</evidence>
<organism evidence="10 11">
    <name type="scientific">Saccharopolyspora elongata</name>
    <dbReference type="NCBI Taxonomy" id="2530387"/>
    <lineage>
        <taxon>Bacteria</taxon>
        <taxon>Bacillati</taxon>
        <taxon>Actinomycetota</taxon>
        <taxon>Actinomycetes</taxon>
        <taxon>Pseudonocardiales</taxon>
        <taxon>Pseudonocardiaceae</taxon>
        <taxon>Saccharopolyspora</taxon>
    </lineage>
</organism>
<name>A0A4R4XP45_9PSEU</name>
<keyword evidence="11" id="KW-1185">Reference proteome</keyword>
<dbReference type="Pfam" id="PF03453">
    <property type="entry name" value="MoeA_N"/>
    <property type="match status" value="1"/>
</dbReference>
<keyword evidence="7" id="KW-0460">Magnesium</keyword>
<evidence type="ECO:0000256" key="2">
    <source>
        <dbReference type="ARBA" id="ARBA00005046"/>
    </source>
</evidence>
<evidence type="ECO:0000259" key="9">
    <source>
        <dbReference type="SMART" id="SM00852"/>
    </source>
</evidence>
<evidence type="ECO:0000256" key="8">
    <source>
        <dbReference type="SAM" id="MobiDB-lite"/>
    </source>
</evidence>
<dbReference type="PANTHER" id="PTHR10192">
    <property type="entry name" value="MOLYBDOPTERIN BIOSYNTHESIS PROTEIN"/>
    <property type="match status" value="1"/>
</dbReference>
<keyword evidence="5 7" id="KW-0501">Molybdenum cofactor biosynthesis</keyword>
<dbReference type="Gene3D" id="2.170.190.11">
    <property type="entry name" value="Molybdopterin biosynthesis moea protein, domain 3"/>
    <property type="match status" value="1"/>
</dbReference>
<dbReference type="InterPro" id="IPR036135">
    <property type="entry name" value="MoeA_linker/N_sf"/>
</dbReference>
<protein>
    <recommendedName>
        <fullName evidence="7">Molybdopterin molybdenumtransferase</fullName>
        <ecNumber evidence="7">2.10.1.1</ecNumber>
    </recommendedName>
</protein>
<dbReference type="SUPFAM" id="SSF53218">
    <property type="entry name" value="Molybdenum cofactor biosynthesis proteins"/>
    <property type="match status" value="1"/>
</dbReference>
<keyword evidence="4 7" id="KW-0500">Molybdenum</keyword>
<evidence type="ECO:0000256" key="3">
    <source>
        <dbReference type="ARBA" id="ARBA00010763"/>
    </source>
</evidence>
<dbReference type="SUPFAM" id="SSF63882">
    <property type="entry name" value="MoeA N-terminal region -like"/>
    <property type="match status" value="1"/>
</dbReference>
<sequence>MNLVARIGAEATAKSWAQARDTARDAAGEPLPAVARELADALGHALAEPLVALTDLPPFDTSAMDGWAVAGPGPWRLGGTGVLAGGRPEPLAEGTAVSIATGAELPPGPIAVLRSEHGEVERSARILFDRAPSPPAPGRDVRPRGQECRSGEPLLPAGTTVTPAVLGLAAAAGYDRLVVHRRPTVEVLVLGDELLDSGLPRRGAVRDALSPLLPPMLQCGGDVIGRRRIADDFELLHDAIRHSPADVVVTTGSTAAGPVDFLHAALAETGARLLVDSVAVRPGHPMLLAELPPAADGRNRRLVGLPGNPLAAVAGTVTLALPLLRRLSGRPDAEPRRVEVSVELPGHPRSTRLLPVLVRENAAAPLPFDGPAMLRGLALADGLAVVPPGGLPTGSTVDVLEVPRP</sequence>
<evidence type="ECO:0000256" key="4">
    <source>
        <dbReference type="ARBA" id="ARBA00022505"/>
    </source>
</evidence>
<dbReference type="RefSeq" id="WP_132495665.1">
    <property type="nucleotide sequence ID" value="NZ_SMKW01000195.1"/>
</dbReference>
<dbReference type="GO" id="GO:0046872">
    <property type="term" value="F:metal ion binding"/>
    <property type="evidence" value="ECO:0007669"/>
    <property type="project" value="UniProtKB-UniRule"/>
</dbReference>
<dbReference type="GO" id="GO:0006777">
    <property type="term" value="P:Mo-molybdopterin cofactor biosynthetic process"/>
    <property type="evidence" value="ECO:0007669"/>
    <property type="project" value="UniProtKB-UniRule"/>
</dbReference>
<comment type="pathway">
    <text evidence="2 7">Cofactor biosynthesis; molybdopterin biosynthesis.</text>
</comment>
<dbReference type="OrthoDB" id="3196725at2"/>